<gene>
    <name evidence="2" type="ORF">AOQ84DRAFT_380925</name>
</gene>
<sequence>MASAGLEMLRSLLLIKRFIRRPKHTYRRSPKALATAASRIHLQNITKIDHELAKSASIDQLQKAQAVGHRQSISHSVTASLNPKTDQRDGNQTQAQNNRSARLRRSSSAHQTGSAYPTRCHNLGQVYNRDKAAFTQFQSHHHQCPLKTIEVICNGGGITTSPREARPGEVTRIGMVIYLLSNAKSG</sequence>
<evidence type="ECO:0000313" key="2">
    <source>
        <dbReference type="EMBL" id="OCL04128.1"/>
    </source>
</evidence>
<dbReference type="EMBL" id="KV750597">
    <property type="protein sequence ID" value="OCL04128.1"/>
    <property type="molecule type" value="Genomic_DNA"/>
</dbReference>
<dbReference type="AlphaFoldDB" id="A0A8E2JNX4"/>
<evidence type="ECO:0000313" key="3">
    <source>
        <dbReference type="Proteomes" id="UP000250140"/>
    </source>
</evidence>
<dbReference type="Proteomes" id="UP000250140">
    <property type="component" value="Unassembled WGS sequence"/>
</dbReference>
<proteinExistence type="predicted"/>
<feature type="compositionally biased region" description="Polar residues" evidence="1">
    <location>
        <begin position="71"/>
        <end position="98"/>
    </location>
</feature>
<reference evidence="2 3" key="1">
    <citation type="journal article" date="2016" name="Nat. Commun.">
        <title>Ectomycorrhizal ecology is imprinted in the genome of the dominant symbiotic fungus Cenococcum geophilum.</title>
        <authorList>
            <consortium name="DOE Joint Genome Institute"/>
            <person name="Peter M."/>
            <person name="Kohler A."/>
            <person name="Ohm R.A."/>
            <person name="Kuo A."/>
            <person name="Krutzmann J."/>
            <person name="Morin E."/>
            <person name="Arend M."/>
            <person name="Barry K.W."/>
            <person name="Binder M."/>
            <person name="Choi C."/>
            <person name="Clum A."/>
            <person name="Copeland A."/>
            <person name="Grisel N."/>
            <person name="Haridas S."/>
            <person name="Kipfer T."/>
            <person name="LaButti K."/>
            <person name="Lindquist E."/>
            <person name="Lipzen A."/>
            <person name="Maire R."/>
            <person name="Meier B."/>
            <person name="Mihaltcheva S."/>
            <person name="Molinier V."/>
            <person name="Murat C."/>
            <person name="Poggeler S."/>
            <person name="Quandt C.A."/>
            <person name="Sperisen C."/>
            <person name="Tritt A."/>
            <person name="Tisserant E."/>
            <person name="Crous P.W."/>
            <person name="Henrissat B."/>
            <person name="Nehls U."/>
            <person name="Egli S."/>
            <person name="Spatafora J.W."/>
            <person name="Grigoriev I.V."/>
            <person name="Martin F.M."/>
        </authorList>
    </citation>
    <scope>NUCLEOTIDE SEQUENCE [LARGE SCALE GENOMIC DNA]</scope>
    <source>
        <strain evidence="2 3">CBS 207.34</strain>
    </source>
</reference>
<organism evidence="2 3">
    <name type="scientific">Glonium stellatum</name>
    <dbReference type="NCBI Taxonomy" id="574774"/>
    <lineage>
        <taxon>Eukaryota</taxon>
        <taxon>Fungi</taxon>
        <taxon>Dikarya</taxon>
        <taxon>Ascomycota</taxon>
        <taxon>Pezizomycotina</taxon>
        <taxon>Dothideomycetes</taxon>
        <taxon>Pleosporomycetidae</taxon>
        <taxon>Gloniales</taxon>
        <taxon>Gloniaceae</taxon>
        <taxon>Glonium</taxon>
    </lineage>
</organism>
<evidence type="ECO:0000256" key="1">
    <source>
        <dbReference type="SAM" id="MobiDB-lite"/>
    </source>
</evidence>
<protein>
    <submittedName>
        <fullName evidence="2">Uncharacterized protein</fullName>
    </submittedName>
</protein>
<keyword evidence="3" id="KW-1185">Reference proteome</keyword>
<feature type="region of interest" description="Disordered" evidence="1">
    <location>
        <begin position="66"/>
        <end position="119"/>
    </location>
</feature>
<name>A0A8E2JNX4_9PEZI</name>
<accession>A0A8E2JNX4</accession>